<dbReference type="Pfam" id="PF00892">
    <property type="entry name" value="EamA"/>
    <property type="match status" value="2"/>
</dbReference>
<feature type="transmembrane region" description="Helical" evidence="1">
    <location>
        <begin position="133"/>
        <end position="151"/>
    </location>
</feature>
<dbReference type="EMBL" id="CP030750">
    <property type="protein sequence ID" value="AXA23879.1"/>
    <property type="molecule type" value="Genomic_DNA"/>
</dbReference>
<dbReference type="InterPro" id="IPR000620">
    <property type="entry name" value="EamA_dom"/>
</dbReference>
<feature type="transmembrane region" description="Helical" evidence="1">
    <location>
        <begin position="261"/>
        <end position="278"/>
    </location>
</feature>
<keyword evidence="1" id="KW-0472">Membrane</keyword>
<gene>
    <name evidence="4" type="ORF">C1S65_07005</name>
</gene>
<keyword evidence="1" id="KW-1133">Transmembrane helix</keyword>
<dbReference type="GO" id="GO:0016020">
    <property type="term" value="C:membrane"/>
    <property type="evidence" value="ECO:0007669"/>
    <property type="project" value="InterPro"/>
</dbReference>
<name>A0AAD0L5F3_PSEPU</name>
<evidence type="ECO:0000313" key="4">
    <source>
        <dbReference type="EMBL" id="AXA23879.1"/>
    </source>
</evidence>
<reference evidence="4 5" key="1">
    <citation type="submission" date="2018-06" db="EMBL/GenBank/DDBJ databases">
        <title>The genome of Pseudomonas putida NX-1, a lignin degrader.</title>
        <authorList>
            <person name="Xu Z."/>
        </authorList>
    </citation>
    <scope>NUCLEOTIDE SEQUENCE [LARGE SCALE GENOMIC DNA]</scope>
    <source>
        <strain evidence="4 5">NX-1</strain>
    </source>
</reference>
<feature type="transmembrane region" description="Helical" evidence="1">
    <location>
        <begin position="195"/>
        <end position="217"/>
    </location>
</feature>
<dbReference type="PANTHER" id="PTHR22911">
    <property type="entry name" value="ACYL-MALONYL CONDENSING ENZYME-RELATED"/>
    <property type="match status" value="1"/>
</dbReference>
<dbReference type="InterPro" id="IPR037185">
    <property type="entry name" value="EmrE-like"/>
</dbReference>
<organism evidence="4 5">
    <name type="scientific">Pseudomonas putida</name>
    <name type="common">Arthrobacter siderocapsulatus</name>
    <dbReference type="NCBI Taxonomy" id="303"/>
    <lineage>
        <taxon>Bacteria</taxon>
        <taxon>Pseudomonadati</taxon>
        <taxon>Pseudomonadota</taxon>
        <taxon>Gammaproteobacteria</taxon>
        <taxon>Pseudomonadales</taxon>
        <taxon>Pseudomonadaceae</taxon>
        <taxon>Pseudomonas</taxon>
    </lineage>
</organism>
<accession>A0AAD0L5F3</accession>
<sequence>MAVPASPSLFPRKLAIALLALLACSFAGNHIAARIAFDDGTGVLLAILCRSGITFLALASLVLWQRQALGLPSGTRRWQLLLGLLIATQSLCLYSAVARIPVALALLVGNTFPILLALLNWALNGVRPTGRTVMFMALILCGLVLALDVPGRLANSDTSNPHWTLGVSLAFCAACVFACALWITDNKLAAVHGPVRSLLTLLIVFASMLVAGAGGWVPAGLSLPGSAGGWMALASLVVLYGVAFTLLFVCVPRLNMAQNAPVMNIEPIATLLLGWALLDQQLSGLQLLGGAVVVSGIVLLTYRRQPAAK</sequence>
<protein>
    <submittedName>
        <fullName evidence="4">EamA/RhaT family transporter</fullName>
    </submittedName>
</protein>
<evidence type="ECO:0000256" key="2">
    <source>
        <dbReference type="SAM" id="SignalP"/>
    </source>
</evidence>
<dbReference type="AlphaFoldDB" id="A0AAD0L5F3"/>
<feature type="domain" description="EamA" evidence="3">
    <location>
        <begin position="15"/>
        <end position="146"/>
    </location>
</feature>
<dbReference type="RefSeq" id="WP_112897648.1">
    <property type="nucleotide sequence ID" value="NZ_CP030750.1"/>
</dbReference>
<feature type="transmembrane region" description="Helical" evidence="1">
    <location>
        <begin position="284"/>
        <end position="302"/>
    </location>
</feature>
<feature type="chain" id="PRO_5042208801" evidence="2">
    <location>
        <begin position="33"/>
        <end position="309"/>
    </location>
</feature>
<feature type="domain" description="EamA" evidence="3">
    <location>
        <begin position="166"/>
        <end position="301"/>
    </location>
</feature>
<feature type="transmembrane region" description="Helical" evidence="1">
    <location>
        <begin position="163"/>
        <end position="183"/>
    </location>
</feature>
<feature type="signal peptide" evidence="2">
    <location>
        <begin position="1"/>
        <end position="32"/>
    </location>
</feature>
<proteinExistence type="predicted"/>
<dbReference type="Gene3D" id="1.10.3730.20">
    <property type="match status" value="1"/>
</dbReference>
<evidence type="ECO:0000259" key="3">
    <source>
        <dbReference type="Pfam" id="PF00892"/>
    </source>
</evidence>
<dbReference type="SUPFAM" id="SSF103481">
    <property type="entry name" value="Multidrug resistance efflux transporter EmrE"/>
    <property type="match status" value="2"/>
</dbReference>
<keyword evidence="2" id="KW-0732">Signal</keyword>
<dbReference type="Proteomes" id="UP000251617">
    <property type="component" value="Chromosome"/>
</dbReference>
<feature type="transmembrane region" description="Helical" evidence="1">
    <location>
        <begin position="229"/>
        <end position="249"/>
    </location>
</feature>
<evidence type="ECO:0000313" key="5">
    <source>
        <dbReference type="Proteomes" id="UP000251617"/>
    </source>
</evidence>
<feature type="transmembrane region" description="Helical" evidence="1">
    <location>
        <begin position="42"/>
        <end position="64"/>
    </location>
</feature>
<feature type="transmembrane region" description="Helical" evidence="1">
    <location>
        <begin position="102"/>
        <end position="121"/>
    </location>
</feature>
<evidence type="ECO:0000256" key="1">
    <source>
        <dbReference type="SAM" id="Phobius"/>
    </source>
</evidence>
<keyword evidence="1" id="KW-0812">Transmembrane</keyword>